<keyword evidence="1" id="KW-0175">Coiled coil</keyword>
<dbReference type="EMBL" id="JACMSC010000008">
    <property type="protein sequence ID" value="KAG6512257.1"/>
    <property type="molecule type" value="Genomic_DNA"/>
</dbReference>
<gene>
    <name evidence="2" type="ORF">ZIOFF_030354</name>
</gene>
<dbReference type="AlphaFoldDB" id="A0A8J5GT29"/>
<protein>
    <submittedName>
        <fullName evidence="2">Uncharacterized protein</fullName>
    </submittedName>
</protein>
<evidence type="ECO:0000313" key="2">
    <source>
        <dbReference type="EMBL" id="KAG6512257.1"/>
    </source>
</evidence>
<organism evidence="2 3">
    <name type="scientific">Zingiber officinale</name>
    <name type="common">Ginger</name>
    <name type="synonym">Amomum zingiber</name>
    <dbReference type="NCBI Taxonomy" id="94328"/>
    <lineage>
        <taxon>Eukaryota</taxon>
        <taxon>Viridiplantae</taxon>
        <taxon>Streptophyta</taxon>
        <taxon>Embryophyta</taxon>
        <taxon>Tracheophyta</taxon>
        <taxon>Spermatophyta</taxon>
        <taxon>Magnoliopsida</taxon>
        <taxon>Liliopsida</taxon>
        <taxon>Zingiberales</taxon>
        <taxon>Zingiberaceae</taxon>
        <taxon>Zingiber</taxon>
    </lineage>
</organism>
<accession>A0A8J5GT29</accession>
<name>A0A8J5GT29_ZINOF</name>
<keyword evidence="3" id="KW-1185">Reference proteome</keyword>
<evidence type="ECO:0000256" key="1">
    <source>
        <dbReference type="SAM" id="Coils"/>
    </source>
</evidence>
<comment type="caution">
    <text evidence="2">The sequence shown here is derived from an EMBL/GenBank/DDBJ whole genome shotgun (WGS) entry which is preliminary data.</text>
</comment>
<evidence type="ECO:0000313" key="3">
    <source>
        <dbReference type="Proteomes" id="UP000734854"/>
    </source>
</evidence>
<sequence>MGGSNSTASGQAQQQSSFISGEPYHFLAQYKEVSCSHGPWVCTTHEEDARRHFADIEKTVADQLIHNILELKLIHDIKEADFSIRGEHSKGLYFKDVLPSVTAVKTSLFNTFLQLQNTIQNMEQIEELKGENLRLSEALLNLTKEVLENKPLTKRQLEDLIIKITERPKQVEQQALQLSEDLKQKEALQATEGIESPAVGFCKPADYKGGISSNNILIKQANTQIQLLVTILEKLESLEERVKKLEANEAPVQQTLPDEIIKNLSERIQAISIHEKPKESKGRLRVFTDPFQILKEEQAKTVKK</sequence>
<feature type="coiled-coil region" evidence="1">
    <location>
        <begin position="218"/>
        <end position="255"/>
    </location>
</feature>
<reference evidence="2 3" key="1">
    <citation type="submission" date="2020-08" db="EMBL/GenBank/DDBJ databases">
        <title>Plant Genome Project.</title>
        <authorList>
            <person name="Zhang R.-G."/>
        </authorList>
    </citation>
    <scope>NUCLEOTIDE SEQUENCE [LARGE SCALE GENOMIC DNA]</scope>
    <source>
        <tissue evidence="2">Rhizome</tissue>
    </source>
</reference>
<dbReference type="Proteomes" id="UP000734854">
    <property type="component" value="Unassembled WGS sequence"/>
</dbReference>
<dbReference type="Pfam" id="PF07028">
    <property type="entry name" value="DUF1319"/>
    <property type="match status" value="1"/>
</dbReference>
<proteinExistence type="predicted"/>
<dbReference type="InterPro" id="IPR010746">
    <property type="entry name" value="CYMV_Orf1"/>
</dbReference>